<organism evidence="1 2">
    <name type="scientific">Microbacterium phage Cen1621</name>
    <dbReference type="NCBI Taxonomy" id="2965191"/>
    <lineage>
        <taxon>Viruses</taxon>
        <taxon>Duplodnaviria</taxon>
        <taxon>Heunggongvirae</taxon>
        <taxon>Uroviricota</taxon>
        <taxon>Caudoviricetes</taxon>
        <taxon>Casidaviridae</taxon>
        <taxon>Cenunavirus</taxon>
        <taxon>Cenunavirus Cen1621</taxon>
    </lineage>
</organism>
<keyword evidence="2" id="KW-1185">Reference proteome</keyword>
<evidence type="ECO:0000313" key="2">
    <source>
        <dbReference type="Proteomes" id="UP001058660"/>
    </source>
</evidence>
<reference evidence="1" key="1">
    <citation type="submission" date="2022-07" db="EMBL/GenBank/DDBJ databases">
        <authorList>
            <person name="Torres-Arroyo K.M."/>
            <person name="Cardona-Perez A.V."/>
            <person name="Cruz-Vazquez C.O."/>
            <person name="Davila-Rivera B.E."/>
            <person name="Flores-Rivera E.M."/>
            <person name="Morales-Rodriguez J."/>
            <person name="Ramirez-Renta G.M."/>
            <person name="Ramos-Rodriguez C.M."/>
            <person name="Rodriguez-Rivera J.M."/>
            <person name="Toledo-Marrero N."/>
            <person name="Velazquez-Nunez L.D."/>
            <person name="Velez-Alicea A.S."/>
            <person name="Vazquez E."/>
            <person name="Balish M.F."/>
            <person name="Garlena R.A."/>
            <person name="Russell D.A."/>
            <person name="Jacobs-Sera D."/>
            <person name="Hatfull G.F."/>
        </authorList>
    </citation>
    <scope>NUCLEOTIDE SEQUENCE</scope>
</reference>
<dbReference type="Proteomes" id="UP001058660">
    <property type="component" value="Segment"/>
</dbReference>
<protein>
    <submittedName>
        <fullName evidence="1">Uncharacterized protein</fullName>
    </submittedName>
</protein>
<evidence type="ECO:0000313" key="1">
    <source>
        <dbReference type="EMBL" id="UVK59058.1"/>
    </source>
</evidence>
<proteinExistence type="predicted"/>
<accession>A0A9E7Q9V0</accession>
<dbReference type="EMBL" id="ON970568">
    <property type="protein sequence ID" value="UVK59058.1"/>
    <property type="molecule type" value="Genomic_DNA"/>
</dbReference>
<sequence>MARTDNRFIVTDRPFYSFGPGARVYLDEELGKGAPRVGDVVKIDNLYIDDDGDYDFTFKGRESSIAAECVVNVGKLLDIYRDSLDVKANAAESDEELADWERELLRTAPKVSGRAHVLSVSAVADTLVEQTTLDGPDIDLAVAFALLRSTGTL</sequence>
<name>A0A9E7Q9V0_9CAUD</name>
<gene>
    <name evidence="1" type="primary">42</name>
    <name evidence="1" type="ORF">SEA_CEN1621_42</name>
</gene>